<keyword evidence="3" id="KW-1185">Reference proteome</keyword>
<comment type="caution">
    <text evidence="2">The sequence shown here is derived from an EMBL/GenBank/DDBJ whole genome shotgun (WGS) entry which is preliminary data.</text>
</comment>
<evidence type="ECO:0000313" key="2">
    <source>
        <dbReference type="EMBL" id="MPC12913.1"/>
    </source>
</evidence>
<sequence length="62" mass="7126">MESTIVVSSIAAAACQLQSPHLHLPSFLSEFYLWYLMAHKTYGLIRHLLLADIKKKKKKINK</sequence>
<keyword evidence="1" id="KW-1133">Transmembrane helix</keyword>
<evidence type="ECO:0000256" key="1">
    <source>
        <dbReference type="SAM" id="Phobius"/>
    </source>
</evidence>
<proteinExistence type="predicted"/>
<feature type="transmembrane region" description="Helical" evidence="1">
    <location>
        <begin position="33"/>
        <end position="53"/>
    </location>
</feature>
<keyword evidence="1" id="KW-0812">Transmembrane</keyword>
<dbReference type="AlphaFoldDB" id="A0A5B7CZM9"/>
<reference evidence="2 3" key="1">
    <citation type="submission" date="2019-05" db="EMBL/GenBank/DDBJ databases">
        <title>Another draft genome of Portunus trituberculatus and its Hox gene families provides insights of decapod evolution.</title>
        <authorList>
            <person name="Jeong J.-H."/>
            <person name="Song I."/>
            <person name="Kim S."/>
            <person name="Choi T."/>
            <person name="Kim D."/>
            <person name="Ryu S."/>
            <person name="Kim W."/>
        </authorList>
    </citation>
    <scope>NUCLEOTIDE SEQUENCE [LARGE SCALE GENOMIC DNA]</scope>
    <source>
        <tissue evidence="2">Muscle</tissue>
    </source>
</reference>
<dbReference type="EMBL" id="VSRR010000245">
    <property type="protein sequence ID" value="MPC12913.1"/>
    <property type="molecule type" value="Genomic_DNA"/>
</dbReference>
<keyword evidence="1" id="KW-0472">Membrane</keyword>
<accession>A0A5B7CZM9</accession>
<evidence type="ECO:0000313" key="3">
    <source>
        <dbReference type="Proteomes" id="UP000324222"/>
    </source>
</evidence>
<name>A0A5B7CZM9_PORTR</name>
<dbReference type="Proteomes" id="UP000324222">
    <property type="component" value="Unassembled WGS sequence"/>
</dbReference>
<protein>
    <submittedName>
        <fullName evidence="2">Uncharacterized protein</fullName>
    </submittedName>
</protein>
<gene>
    <name evidence="2" type="ORF">E2C01_005628</name>
</gene>
<organism evidence="2 3">
    <name type="scientific">Portunus trituberculatus</name>
    <name type="common">Swimming crab</name>
    <name type="synonym">Neptunus trituberculatus</name>
    <dbReference type="NCBI Taxonomy" id="210409"/>
    <lineage>
        <taxon>Eukaryota</taxon>
        <taxon>Metazoa</taxon>
        <taxon>Ecdysozoa</taxon>
        <taxon>Arthropoda</taxon>
        <taxon>Crustacea</taxon>
        <taxon>Multicrustacea</taxon>
        <taxon>Malacostraca</taxon>
        <taxon>Eumalacostraca</taxon>
        <taxon>Eucarida</taxon>
        <taxon>Decapoda</taxon>
        <taxon>Pleocyemata</taxon>
        <taxon>Brachyura</taxon>
        <taxon>Eubrachyura</taxon>
        <taxon>Portunoidea</taxon>
        <taxon>Portunidae</taxon>
        <taxon>Portuninae</taxon>
        <taxon>Portunus</taxon>
    </lineage>
</organism>